<dbReference type="EMBL" id="HBUE01305606">
    <property type="protein sequence ID" value="CAG6580745.1"/>
    <property type="molecule type" value="Transcribed_RNA"/>
</dbReference>
<keyword evidence="10 14" id="KW-0675">Receptor</keyword>
<dbReference type="GO" id="GO:0009755">
    <property type="term" value="P:hormone-mediated signaling pathway"/>
    <property type="evidence" value="ECO:0007669"/>
    <property type="project" value="TreeGrafter"/>
</dbReference>
<feature type="region of interest" description="Disordered" evidence="15">
    <location>
        <begin position="420"/>
        <end position="519"/>
    </location>
</feature>
<dbReference type="PROSITE" id="PS51843">
    <property type="entry name" value="NR_LBD"/>
    <property type="match status" value="1"/>
</dbReference>
<dbReference type="InterPro" id="IPR000536">
    <property type="entry name" value="Nucl_hrmn_rcpt_lig-bd"/>
</dbReference>
<dbReference type="SMART" id="SM00430">
    <property type="entry name" value="HOLI"/>
    <property type="match status" value="1"/>
</dbReference>
<reference evidence="18" key="1">
    <citation type="submission" date="2021-05" db="EMBL/GenBank/DDBJ databases">
        <authorList>
            <person name="Alioto T."/>
            <person name="Alioto T."/>
            <person name="Gomez Garrido J."/>
        </authorList>
    </citation>
    <scope>NUCLEOTIDE SEQUENCE</scope>
</reference>
<dbReference type="FunFam" id="3.30.50.10:FF:000006">
    <property type="entry name" value="Nuclear receptor subfamily 5 group A member"/>
    <property type="match status" value="1"/>
</dbReference>
<dbReference type="InterPro" id="IPR035500">
    <property type="entry name" value="NHR-like_dom_sf"/>
</dbReference>
<evidence type="ECO:0000256" key="10">
    <source>
        <dbReference type="ARBA" id="ARBA00023170"/>
    </source>
</evidence>
<evidence type="ECO:0000256" key="6">
    <source>
        <dbReference type="ARBA" id="ARBA00023015"/>
    </source>
</evidence>
<feature type="compositionally biased region" description="Gly residues" evidence="15">
    <location>
        <begin position="425"/>
        <end position="465"/>
    </location>
</feature>
<dbReference type="FunFam" id="1.10.565.10:FF:000032">
    <property type="entry name" value="Nuclear hormone receptor FTZ-F1"/>
    <property type="match status" value="1"/>
</dbReference>
<dbReference type="CDD" id="cd06944">
    <property type="entry name" value="NR_LBD_Ftz-F1_like"/>
    <property type="match status" value="1"/>
</dbReference>
<keyword evidence="4 14" id="KW-0863">Zinc-finger</keyword>
<dbReference type="EMBL" id="HBUE01305609">
    <property type="protein sequence ID" value="CAG6580750.1"/>
    <property type="molecule type" value="Transcribed_RNA"/>
</dbReference>
<name>A0A8D8H681_CULPI</name>
<dbReference type="GO" id="GO:0008270">
    <property type="term" value="F:zinc ion binding"/>
    <property type="evidence" value="ECO:0007669"/>
    <property type="project" value="UniProtKB-KW"/>
</dbReference>
<dbReference type="Gene3D" id="3.30.50.10">
    <property type="entry name" value="Erythroid Transcription Factor GATA-1, subunit A"/>
    <property type="match status" value="1"/>
</dbReference>
<dbReference type="GO" id="GO:0000978">
    <property type="term" value="F:RNA polymerase II cis-regulatory region sequence-specific DNA binding"/>
    <property type="evidence" value="ECO:0007669"/>
    <property type="project" value="TreeGrafter"/>
</dbReference>
<feature type="domain" description="Nuclear receptor" evidence="16">
    <location>
        <begin position="226"/>
        <end position="301"/>
    </location>
</feature>
<evidence type="ECO:0000256" key="11">
    <source>
        <dbReference type="ARBA" id="ARBA00023242"/>
    </source>
</evidence>
<evidence type="ECO:0000259" key="16">
    <source>
        <dbReference type="PROSITE" id="PS51030"/>
    </source>
</evidence>
<feature type="region of interest" description="Disordered" evidence="15">
    <location>
        <begin position="1"/>
        <end position="22"/>
    </location>
</feature>
<dbReference type="PROSITE" id="PS51030">
    <property type="entry name" value="NUCLEAR_REC_DBD_2"/>
    <property type="match status" value="1"/>
</dbReference>
<evidence type="ECO:0000256" key="15">
    <source>
        <dbReference type="SAM" id="MobiDB-lite"/>
    </source>
</evidence>
<dbReference type="PROSITE" id="PS00031">
    <property type="entry name" value="NUCLEAR_REC_DBD_1"/>
    <property type="match status" value="1"/>
</dbReference>
<evidence type="ECO:0000313" key="18">
    <source>
        <dbReference type="EMBL" id="CAG6528964.1"/>
    </source>
</evidence>
<evidence type="ECO:0000256" key="12">
    <source>
        <dbReference type="ARBA" id="ARBA00073670"/>
    </source>
</evidence>
<comment type="subcellular location">
    <subcellularLocation>
        <location evidence="1 14">Nucleus</location>
    </subcellularLocation>
</comment>
<sequence length="762" mass="80371">MHEEASSTAASSSTTPSSSSSSKNIIYGSAPFHGNLLITTSQLPDPNSSSLYELIHQPAAPMNHHHNLQHHNPMTTTTKLILSNNSLISTTTAPNPLVEDEFNVVASSADLHELAAAANLDDSTSDAVAAAAALIDLHPSSSSAAAVIPELATATSSSGSGCSSLEGAVGPLEPIEIKIPGSGAVATAAATSADDGSSYAEGSSDGGYHENISQTQSNYLAAIPPSELCPVCGDKVSGYHYGLLTCESCKGFFKRTVQNKKVYTCVAERQCHIDKTQRKRCPYCRFQKCLEVGMKLEAVRADRMRGGRNKFGPMYKRDRARKLQIMRQRQLAIQALRGSIGGGVGIGQLGTAADGSSPAAAAAAAAAGLQGLDYHQSPYSSMHIKQEIQIPQVSSLTSSPDSSPSPIAIALGQVNPQTTISLSSGVGGNGSSGGGGSSGGVGGGGGTGGGAGNGGAGSGGAGTNGGSNSTSAAIQSQLSESKLWMSANSTTASPHSLSPKTFSFDSGTNPTSTADNPADTLRVSPMIRDFVQSIDGDDREWTASLFSLLQNQSYNQCEVDLFELMCKVLDQNLFSQVDWARNTIFFKDLKVDDQMKLLQNSWSDMLVLDHIHQRLHNALPDDTTLHNGQKFDLLGLGLLGVPSLAEHFNELQNKLQELKFDVGDYICMKFLLLLNPGKGADVRGITNRKTVIEGYENVQAALLDYTLTCYPSVPDKFAKLLSIIPEIHVIASRGEEHLYIKHCAGSAPSQTLLMEMLHAKRK</sequence>
<dbReference type="PANTHER" id="PTHR24086">
    <property type="entry name" value="NUCLEAR RECEPTOR SUBFAMILY 5 GROUP A"/>
    <property type="match status" value="1"/>
</dbReference>
<dbReference type="GO" id="GO:0090575">
    <property type="term" value="C:RNA polymerase II transcription regulator complex"/>
    <property type="evidence" value="ECO:0007669"/>
    <property type="project" value="TreeGrafter"/>
</dbReference>
<dbReference type="CDD" id="cd07167">
    <property type="entry name" value="NR_DBD_Lrh-1_like"/>
    <property type="match status" value="1"/>
</dbReference>
<organism evidence="18">
    <name type="scientific">Culex pipiens</name>
    <name type="common">House mosquito</name>
    <dbReference type="NCBI Taxonomy" id="7175"/>
    <lineage>
        <taxon>Eukaryota</taxon>
        <taxon>Metazoa</taxon>
        <taxon>Ecdysozoa</taxon>
        <taxon>Arthropoda</taxon>
        <taxon>Hexapoda</taxon>
        <taxon>Insecta</taxon>
        <taxon>Pterygota</taxon>
        <taxon>Neoptera</taxon>
        <taxon>Endopterygota</taxon>
        <taxon>Diptera</taxon>
        <taxon>Nematocera</taxon>
        <taxon>Culicoidea</taxon>
        <taxon>Culicidae</taxon>
        <taxon>Culicinae</taxon>
        <taxon>Culicini</taxon>
        <taxon>Culex</taxon>
        <taxon>Culex</taxon>
    </lineage>
</organism>
<keyword evidence="3 14" id="KW-0479">Metal-binding</keyword>
<evidence type="ECO:0000256" key="3">
    <source>
        <dbReference type="ARBA" id="ARBA00022723"/>
    </source>
</evidence>
<dbReference type="AlphaFoldDB" id="A0A8D8H681"/>
<keyword evidence="7 14" id="KW-0238">DNA-binding</keyword>
<keyword evidence="6 14" id="KW-0805">Transcription regulation</keyword>
<evidence type="ECO:0000256" key="7">
    <source>
        <dbReference type="ARBA" id="ARBA00023125"/>
    </source>
</evidence>
<evidence type="ECO:0000256" key="4">
    <source>
        <dbReference type="ARBA" id="ARBA00022771"/>
    </source>
</evidence>
<accession>A0A8D8H681</accession>
<comment type="similarity">
    <text evidence="2">Belongs to the nuclear hormone receptor family. NR5 subfamily.</text>
</comment>
<dbReference type="SMART" id="SM00399">
    <property type="entry name" value="ZnF_C4"/>
    <property type="match status" value="1"/>
</dbReference>
<dbReference type="SUPFAM" id="SSF57716">
    <property type="entry name" value="Glucocorticoid receptor-like (DNA-binding domain)"/>
    <property type="match status" value="1"/>
</dbReference>
<dbReference type="PRINTS" id="PR00398">
    <property type="entry name" value="STRDHORMONER"/>
</dbReference>
<dbReference type="Pfam" id="PF00104">
    <property type="entry name" value="Hormone_recep"/>
    <property type="match status" value="1"/>
</dbReference>
<evidence type="ECO:0000259" key="17">
    <source>
        <dbReference type="PROSITE" id="PS51843"/>
    </source>
</evidence>
<dbReference type="GO" id="GO:0004879">
    <property type="term" value="F:nuclear receptor activity"/>
    <property type="evidence" value="ECO:0007669"/>
    <property type="project" value="InterPro"/>
</dbReference>
<dbReference type="EMBL" id="HBUE01199457">
    <property type="protein sequence ID" value="CAG6528969.1"/>
    <property type="molecule type" value="Transcribed_RNA"/>
</dbReference>
<dbReference type="PANTHER" id="PTHR24086:SF15">
    <property type="entry name" value="NUCLEAR HORMONE RECEPTOR FTZ-F1"/>
    <property type="match status" value="1"/>
</dbReference>
<dbReference type="EMBL" id="HBUE01199454">
    <property type="protein sequence ID" value="CAG6528964.1"/>
    <property type="molecule type" value="Transcribed_RNA"/>
</dbReference>
<dbReference type="Gene3D" id="1.10.565.10">
    <property type="entry name" value="Retinoid X Receptor"/>
    <property type="match status" value="1"/>
</dbReference>
<dbReference type="InterPro" id="IPR001723">
    <property type="entry name" value="Nuclear_hrmn_rcpt"/>
</dbReference>
<evidence type="ECO:0000256" key="14">
    <source>
        <dbReference type="RuleBase" id="RU004334"/>
    </source>
</evidence>
<dbReference type="InterPro" id="IPR001628">
    <property type="entry name" value="Znf_hrmn_rcpt"/>
</dbReference>
<evidence type="ECO:0000256" key="8">
    <source>
        <dbReference type="ARBA" id="ARBA00023159"/>
    </source>
</evidence>
<feature type="compositionally biased region" description="Polar residues" evidence="15">
    <location>
        <begin position="473"/>
        <end position="515"/>
    </location>
</feature>
<dbReference type="InterPro" id="IPR016355">
    <property type="entry name" value="NR5-like"/>
</dbReference>
<proteinExistence type="inferred from homology"/>
<feature type="domain" description="NR LBD" evidence="17">
    <location>
        <begin position="522"/>
        <end position="760"/>
    </location>
</feature>
<dbReference type="GO" id="GO:0009888">
    <property type="term" value="P:tissue development"/>
    <property type="evidence" value="ECO:0007669"/>
    <property type="project" value="TreeGrafter"/>
</dbReference>
<evidence type="ECO:0000256" key="13">
    <source>
        <dbReference type="ARBA" id="ARBA00078044"/>
    </source>
</evidence>
<evidence type="ECO:0000256" key="5">
    <source>
        <dbReference type="ARBA" id="ARBA00022833"/>
    </source>
</evidence>
<keyword evidence="9 14" id="KW-0804">Transcription</keyword>
<protein>
    <recommendedName>
        <fullName evidence="12">Nuclear hormone receptor FTZ-F1</fullName>
    </recommendedName>
    <alternativeName>
        <fullName evidence="13">Nuclear receptor subfamily 5 group A member 3</fullName>
    </alternativeName>
</protein>
<keyword evidence="11 14" id="KW-0539">Nucleus</keyword>
<keyword evidence="5 14" id="KW-0862">Zinc</keyword>
<evidence type="ECO:0000256" key="1">
    <source>
        <dbReference type="ARBA" id="ARBA00004123"/>
    </source>
</evidence>
<dbReference type="InterPro" id="IPR013088">
    <property type="entry name" value="Znf_NHR/GATA"/>
</dbReference>
<evidence type="ECO:0000256" key="2">
    <source>
        <dbReference type="ARBA" id="ARBA00007536"/>
    </source>
</evidence>
<dbReference type="SUPFAM" id="SSF48508">
    <property type="entry name" value="Nuclear receptor ligand-binding domain"/>
    <property type="match status" value="1"/>
</dbReference>
<dbReference type="Pfam" id="PF00105">
    <property type="entry name" value="zf-C4"/>
    <property type="match status" value="1"/>
</dbReference>
<dbReference type="PRINTS" id="PR00047">
    <property type="entry name" value="STROIDFINGER"/>
</dbReference>
<evidence type="ECO:0000256" key="9">
    <source>
        <dbReference type="ARBA" id="ARBA00023163"/>
    </source>
</evidence>
<keyword evidence="8" id="KW-0010">Activator</keyword>